<sequence>MSVKPAYPADRKRIRVVEQNPISFLQAVEDAIAEGYRVENTMAGFPVVSSASGVRTITLFHEEVCGPTEVASPEAVKSLSENAVEVKDYNLMNFLLAFQSQVLAGYTLDTSRVSMLSSSLHWAVLEKGQDENVVFDFGSSEPEAEAESQPEAEPQATEKPARKKRQPKPKPKQQDDAEQEQIEKGENE</sequence>
<gene>
    <name evidence="2" type="ORF">PAPJP_158</name>
</gene>
<reference evidence="2 3" key="1">
    <citation type="submission" date="2019-04" db="EMBL/GenBank/DDBJ databases">
        <title>Nucleotide sequence of the Pseudomonas aeruginosa phage PAP-JP.</title>
        <authorList>
            <person name="Hammerl J.A."/>
            <person name="Perleth J."/>
            <person name="Alter T."/>
            <person name="Goelz G."/>
            <person name="Orquera S."/>
        </authorList>
    </citation>
    <scope>NUCLEOTIDE SEQUENCE [LARGE SCALE GENOMIC DNA]</scope>
</reference>
<dbReference type="Proteomes" id="UP000322601">
    <property type="component" value="Genome"/>
</dbReference>
<feature type="region of interest" description="Disordered" evidence="1">
    <location>
        <begin position="136"/>
        <end position="188"/>
    </location>
</feature>
<dbReference type="EMBL" id="MK799650">
    <property type="protein sequence ID" value="QEM41079.1"/>
    <property type="molecule type" value="Genomic_DNA"/>
</dbReference>
<protein>
    <submittedName>
        <fullName evidence="2">Uncharacterized protein</fullName>
    </submittedName>
</protein>
<evidence type="ECO:0000313" key="3">
    <source>
        <dbReference type="Proteomes" id="UP000322601"/>
    </source>
</evidence>
<feature type="compositionally biased region" description="Basic residues" evidence="1">
    <location>
        <begin position="161"/>
        <end position="171"/>
    </location>
</feature>
<name>A0A5C1K5E3_9CAUD</name>
<organism evidence="2 3">
    <name type="scientific">Pseudomonas phage PAP-JP</name>
    <dbReference type="NCBI Taxonomy" id="2583508"/>
    <lineage>
        <taxon>Viruses</taxon>
        <taxon>Duplodnaviria</taxon>
        <taxon>Heunggongvirae</taxon>
        <taxon>Uroviricota</taxon>
        <taxon>Caudoviricetes</taxon>
        <taxon>Vandenendeviridae</taxon>
        <taxon>Nankokuvirus</taxon>
        <taxon>Nankokuvirus KPP10</taxon>
    </lineage>
</organism>
<evidence type="ECO:0000313" key="2">
    <source>
        <dbReference type="EMBL" id="QEM41079.1"/>
    </source>
</evidence>
<proteinExistence type="predicted"/>
<accession>A0A5C1K5E3</accession>
<evidence type="ECO:0000256" key="1">
    <source>
        <dbReference type="SAM" id="MobiDB-lite"/>
    </source>
</evidence>